<sequence length="91" mass="10480">MHMEGHWYAYLDYATTTLAFHLFKGLRLAASCLAWPKCLVTSFWSETSRPFLNLCGESISENMRSLHLKRIYSIMGSEAARNSTLKGKIYR</sequence>
<protein>
    <submittedName>
        <fullName evidence="1">Uncharacterized protein</fullName>
    </submittedName>
</protein>
<dbReference type="EMBL" id="CM001882">
    <property type="protein sequence ID" value="EOY02902.1"/>
    <property type="molecule type" value="Genomic_DNA"/>
</dbReference>
<dbReference type="AlphaFoldDB" id="A0A061EES0"/>
<accession>A0A061EES0</accession>
<dbReference type="HOGENOM" id="CLU_2431410_0_0_1"/>
<name>A0A061EES0_THECC</name>
<organism evidence="1 2">
    <name type="scientific">Theobroma cacao</name>
    <name type="common">Cacao</name>
    <name type="synonym">Cocoa</name>
    <dbReference type="NCBI Taxonomy" id="3641"/>
    <lineage>
        <taxon>Eukaryota</taxon>
        <taxon>Viridiplantae</taxon>
        <taxon>Streptophyta</taxon>
        <taxon>Embryophyta</taxon>
        <taxon>Tracheophyta</taxon>
        <taxon>Spermatophyta</taxon>
        <taxon>Magnoliopsida</taxon>
        <taxon>eudicotyledons</taxon>
        <taxon>Gunneridae</taxon>
        <taxon>Pentapetalae</taxon>
        <taxon>rosids</taxon>
        <taxon>malvids</taxon>
        <taxon>Malvales</taxon>
        <taxon>Malvaceae</taxon>
        <taxon>Byttnerioideae</taxon>
        <taxon>Theobroma</taxon>
    </lineage>
</organism>
<proteinExistence type="predicted"/>
<reference evidence="1 2" key="1">
    <citation type="journal article" date="2013" name="Genome Biol.">
        <title>The genome sequence of the most widely cultivated cacao type and its use to identify candidate genes regulating pod color.</title>
        <authorList>
            <person name="Motamayor J.C."/>
            <person name="Mockaitis K."/>
            <person name="Schmutz J."/>
            <person name="Haiminen N."/>
            <person name="Iii D.L."/>
            <person name="Cornejo O."/>
            <person name="Findley S.D."/>
            <person name="Zheng P."/>
            <person name="Utro F."/>
            <person name="Royaert S."/>
            <person name="Saski C."/>
            <person name="Jenkins J."/>
            <person name="Podicheti R."/>
            <person name="Zhao M."/>
            <person name="Scheffler B.E."/>
            <person name="Stack J.C."/>
            <person name="Feltus F.A."/>
            <person name="Mustiga G.M."/>
            <person name="Amores F."/>
            <person name="Phillips W."/>
            <person name="Marelli J.P."/>
            <person name="May G.D."/>
            <person name="Shapiro H."/>
            <person name="Ma J."/>
            <person name="Bustamante C.D."/>
            <person name="Schnell R.J."/>
            <person name="Main D."/>
            <person name="Gilbert D."/>
            <person name="Parida L."/>
            <person name="Kuhn D.N."/>
        </authorList>
    </citation>
    <scope>NUCLEOTIDE SEQUENCE [LARGE SCALE GENOMIC DNA]</scope>
    <source>
        <strain evidence="2">cv. Matina 1-6</strain>
    </source>
</reference>
<gene>
    <name evidence="1" type="ORF">TCM_017299</name>
</gene>
<dbReference type="Gramene" id="EOY02902">
    <property type="protein sequence ID" value="EOY02902"/>
    <property type="gene ID" value="TCM_017299"/>
</dbReference>
<evidence type="ECO:0000313" key="2">
    <source>
        <dbReference type="Proteomes" id="UP000026915"/>
    </source>
</evidence>
<dbReference type="InParanoid" id="A0A061EES0"/>
<dbReference type="Proteomes" id="UP000026915">
    <property type="component" value="Chromosome 4"/>
</dbReference>
<evidence type="ECO:0000313" key="1">
    <source>
        <dbReference type="EMBL" id="EOY02902.1"/>
    </source>
</evidence>
<keyword evidence="2" id="KW-1185">Reference proteome</keyword>